<dbReference type="Gene3D" id="1.10.10.2590">
    <property type="entry name" value="BEN domain"/>
    <property type="match status" value="1"/>
</dbReference>
<evidence type="ECO:0000256" key="1">
    <source>
        <dbReference type="SAM" id="MobiDB-lite"/>
    </source>
</evidence>
<comment type="caution">
    <text evidence="3">The sequence shown here is derived from an EMBL/GenBank/DDBJ whole genome shotgun (WGS) entry which is preliminary data.</text>
</comment>
<dbReference type="Proteomes" id="UP000786811">
    <property type="component" value="Unassembled WGS sequence"/>
</dbReference>
<feature type="region of interest" description="Disordered" evidence="1">
    <location>
        <begin position="106"/>
        <end position="129"/>
    </location>
</feature>
<feature type="domain" description="BEN" evidence="2">
    <location>
        <begin position="7"/>
        <end position="110"/>
    </location>
</feature>
<evidence type="ECO:0000313" key="3">
    <source>
        <dbReference type="EMBL" id="CAG5096823.1"/>
    </source>
</evidence>
<evidence type="ECO:0000259" key="2">
    <source>
        <dbReference type="PROSITE" id="PS51457"/>
    </source>
</evidence>
<dbReference type="OrthoDB" id="7700372at2759"/>
<protein>
    <recommendedName>
        <fullName evidence="2">BEN domain-containing protein</fullName>
    </recommendedName>
</protein>
<reference evidence="3" key="1">
    <citation type="submission" date="2021-04" db="EMBL/GenBank/DDBJ databases">
        <authorList>
            <person name="Chebbi M.A.C M."/>
        </authorList>
    </citation>
    <scope>NUCLEOTIDE SEQUENCE</scope>
</reference>
<dbReference type="EMBL" id="CAJNRD030001121">
    <property type="protein sequence ID" value="CAG5096823.1"/>
    <property type="molecule type" value="Genomic_DNA"/>
</dbReference>
<feature type="non-terminal residue" evidence="3">
    <location>
        <position position="1"/>
    </location>
</feature>
<proteinExistence type="predicted"/>
<dbReference type="AlphaFoldDB" id="A0A8J2HIW6"/>
<keyword evidence="4" id="KW-1185">Reference proteome</keyword>
<organism evidence="3 4">
    <name type="scientific">Cotesia congregata</name>
    <name type="common">Parasitoid wasp</name>
    <name type="synonym">Apanteles congregatus</name>
    <dbReference type="NCBI Taxonomy" id="51543"/>
    <lineage>
        <taxon>Eukaryota</taxon>
        <taxon>Metazoa</taxon>
        <taxon>Ecdysozoa</taxon>
        <taxon>Arthropoda</taxon>
        <taxon>Hexapoda</taxon>
        <taxon>Insecta</taxon>
        <taxon>Pterygota</taxon>
        <taxon>Neoptera</taxon>
        <taxon>Endopterygota</taxon>
        <taxon>Hymenoptera</taxon>
        <taxon>Apocrita</taxon>
        <taxon>Ichneumonoidea</taxon>
        <taxon>Braconidae</taxon>
        <taxon>Microgastrinae</taxon>
        <taxon>Cotesia</taxon>
    </lineage>
</organism>
<sequence length="129" mass="14295">IELGQPGSNVFVTSDQWIAAEATKSFTAMTTSLLVSVFPTDQLIKSNYKGGPPKNAIDKTVIHTGLENTNELKAIKEAVQQRFKKQFNQAEFGKCINVKCNKLRSEALKKKPKTEDPPKDTKENKPSDS</sequence>
<evidence type="ECO:0000313" key="4">
    <source>
        <dbReference type="Proteomes" id="UP000786811"/>
    </source>
</evidence>
<dbReference type="InterPro" id="IPR018379">
    <property type="entry name" value="BEN_domain"/>
</dbReference>
<gene>
    <name evidence="3" type="ORF">HICCMSTLAB_LOCUS8403</name>
</gene>
<name>A0A8J2HIW6_COTCN</name>
<accession>A0A8J2HIW6</accession>
<dbReference type="GO" id="GO:0003677">
    <property type="term" value="F:DNA binding"/>
    <property type="evidence" value="ECO:0007669"/>
    <property type="project" value="InterPro"/>
</dbReference>
<dbReference type="PROSITE" id="PS51457">
    <property type="entry name" value="BEN"/>
    <property type="match status" value="1"/>
</dbReference>